<dbReference type="RefSeq" id="XP_029234648.1">
    <property type="nucleotide sequence ID" value="XM_029385506.1"/>
</dbReference>
<proteinExistence type="predicted"/>
<evidence type="ECO:0000313" key="3">
    <source>
        <dbReference type="Proteomes" id="UP000283634"/>
    </source>
</evidence>
<comment type="caution">
    <text evidence="2">The sequence shown here is derived from an EMBL/GenBank/DDBJ whole genome shotgun (WGS) entry which is preliminary data.</text>
</comment>
<dbReference type="EMBL" id="MKGL01000461">
    <property type="protein sequence ID" value="RNE98461.1"/>
    <property type="molecule type" value="Genomic_DNA"/>
</dbReference>
<evidence type="ECO:0000256" key="1">
    <source>
        <dbReference type="SAM" id="SignalP"/>
    </source>
</evidence>
<sequence length="254" mass="26636">MVVRSILVVLGPALCPIQQLQRLLILSVLLGTQSGLGAPIACGCITCWRGTGQREGGVACPGGCVSSSRFAAGRQICRLRAEQVGEYGRPQPPAPSAGGPVPHATHCGSVWAWRTVKVPLGPVRPRPGPAPYGTSLRWPGRGGWGTRVGVSRREAQRLHCFSILVAERTPGIDAGGFYKEGSRWGEAPWFGSGVGEEAPGHILFCCAFLAGRRAKFGFGGIGGARASLWPATGSVLLQSVRSPRPLICPRPAAT</sequence>
<gene>
    <name evidence="2" type="ORF">TraAM80_08779</name>
</gene>
<feature type="signal peptide" evidence="1">
    <location>
        <begin position="1"/>
        <end position="37"/>
    </location>
</feature>
<protein>
    <submittedName>
        <fullName evidence="2">Uncharacterized protein</fullName>
    </submittedName>
</protein>
<accession>A0A422MZ61</accession>
<dbReference type="Proteomes" id="UP000283634">
    <property type="component" value="Unassembled WGS sequence"/>
</dbReference>
<dbReference type="AlphaFoldDB" id="A0A422MZ61"/>
<dbReference type="GeneID" id="40332712"/>
<organism evidence="2 3">
    <name type="scientific">Trypanosoma rangeli</name>
    <dbReference type="NCBI Taxonomy" id="5698"/>
    <lineage>
        <taxon>Eukaryota</taxon>
        <taxon>Discoba</taxon>
        <taxon>Euglenozoa</taxon>
        <taxon>Kinetoplastea</taxon>
        <taxon>Metakinetoplastina</taxon>
        <taxon>Trypanosomatida</taxon>
        <taxon>Trypanosomatidae</taxon>
        <taxon>Trypanosoma</taxon>
        <taxon>Herpetosoma</taxon>
    </lineage>
</organism>
<name>A0A422MZ61_TRYRA</name>
<keyword evidence="1" id="KW-0732">Signal</keyword>
<evidence type="ECO:0000313" key="2">
    <source>
        <dbReference type="EMBL" id="RNE98461.1"/>
    </source>
</evidence>
<keyword evidence="3" id="KW-1185">Reference proteome</keyword>
<feature type="chain" id="PRO_5019415479" evidence="1">
    <location>
        <begin position="38"/>
        <end position="254"/>
    </location>
</feature>
<reference evidence="2 3" key="1">
    <citation type="journal article" date="2018" name="BMC Genomics">
        <title>Genomic comparison of Trypanosoma conorhini and Trypanosoma rangeli to Trypanosoma cruzi strains of high and low virulence.</title>
        <authorList>
            <person name="Bradwell K.R."/>
            <person name="Koparde V.N."/>
            <person name="Matveyev A.V."/>
            <person name="Serrano M.G."/>
            <person name="Alves J.M."/>
            <person name="Parikh H."/>
            <person name="Huang B."/>
            <person name="Lee V."/>
            <person name="Espinosa-Alvarez O."/>
            <person name="Ortiz P.A."/>
            <person name="Costa-Martins A.G."/>
            <person name="Teixeira M.M."/>
            <person name="Buck G.A."/>
        </authorList>
    </citation>
    <scope>NUCLEOTIDE SEQUENCE [LARGE SCALE GENOMIC DNA]</scope>
    <source>
        <strain evidence="2 3">AM80</strain>
    </source>
</reference>